<dbReference type="PROSITE" id="PS50850">
    <property type="entry name" value="MFS"/>
    <property type="match status" value="1"/>
</dbReference>
<keyword evidence="2 5" id="KW-0812">Transmembrane</keyword>
<dbReference type="Pfam" id="PF07690">
    <property type="entry name" value="MFS_1"/>
    <property type="match status" value="1"/>
</dbReference>
<dbReference type="Proteomes" id="UP001590951">
    <property type="component" value="Unassembled WGS sequence"/>
</dbReference>
<feature type="transmembrane region" description="Helical" evidence="5">
    <location>
        <begin position="405"/>
        <end position="427"/>
    </location>
</feature>
<dbReference type="InterPro" id="IPR020846">
    <property type="entry name" value="MFS_dom"/>
</dbReference>
<feature type="transmembrane region" description="Helical" evidence="5">
    <location>
        <begin position="83"/>
        <end position="101"/>
    </location>
</feature>
<gene>
    <name evidence="7" type="ORF">ABVK25_011086</name>
</gene>
<evidence type="ECO:0000259" key="6">
    <source>
        <dbReference type="PROSITE" id="PS50850"/>
    </source>
</evidence>
<feature type="domain" description="Major facilitator superfamily (MFS) profile" evidence="6">
    <location>
        <begin position="1"/>
        <end position="428"/>
    </location>
</feature>
<feature type="transmembrane region" description="Helical" evidence="5">
    <location>
        <begin position="113"/>
        <end position="132"/>
    </location>
</feature>
<sequence length="452" mass="50891">MFLLFGWGCLFWQPFALQYGKRPVYLVSMLATTAIMIWVPCTKTNSQWIVSKLLQGFFGAPVESLCEISLTDTYFTHERGTFIAVYGFFLGGSSFLAPLFAGFINERQGWKWVLYWCAILSGLSFVFLFFFIEESNYHRKVLVGNKMKQTADGSPEAQESDGGDGSVKKEDMEAELDVSAITDEECRPVKVLRRKSFYEKLKVFDKQELRYPNRMKDMMLRPLIFLSFPVISYAGFSYGSNLVWFNVLNGTASLILSKEPYGFSSSIVGLAYISPLIGMTLGSLYTGGVGDWLILKLARRNQGVMQSEYRLWLFSLSVLLVPGGLILWGVGAAHNVQWFGLVFAMGVIGFTNSVGLQLSISYCIDSYRELSGEAIVTVILIRNTMSFAIGYGITPWVTHMGLQNAFIVAAFAGLAQVLTVFFFIRYGQDMRQTSIRKYQHYKEEMMAAGLIH</sequence>
<proteinExistence type="predicted"/>
<accession>A0ABR4ATT2</accession>
<dbReference type="PANTHER" id="PTHR23502:SF30">
    <property type="entry name" value="TRANSPORTER, PUTATIVE (AFU_ORTHOLOGUE AFUA_8G04702)-RELATED"/>
    <property type="match status" value="1"/>
</dbReference>
<comment type="subcellular location">
    <subcellularLocation>
        <location evidence="1">Membrane</location>
        <topology evidence="1">Multi-pass membrane protein</topology>
    </subcellularLocation>
</comment>
<evidence type="ECO:0000256" key="1">
    <source>
        <dbReference type="ARBA" id="ARBA00004141"/>
    </source>
</evidence>
<feature type="transmembrane region" description="Helical" evidence="5">
    <location>
        <begin position="336"/>
        <end position="362"/>
    </location>
</feature>
<evidence type="ECO:0000256" key="5">
    <source>
        <dbReference type="SAM" id="Phobius"/>
    </source>
</evidence>
<feature type="transmembrane region" description="Helical" evidence="5">
    <location>
        <begin position="26"/>
        <end position="42"/>
    </location>
</feature>
<evidence type="ECO:0000313" key="8">
    <source>
        <dbReference type="Proteomes" id="UP001590951"/>
    </source>
</evidence>
<dbReference type="InterPro" id="IPR011701">
    <property type="entry name" value="MFS"/>
</dbReference>
<keyword evidence="3 5" id="KW-1133">Transmembrane helix</keyword>
<keyword evidence="4 5" id="KW-0472">Membrane</keyword>
<evidence type="ECO:0000313" key="7">
    <source>
        <dbReference type="EMBL" id="KAL2048049.1"/>
    </source>
</evidence>
<evidence type="ECO:0000256" key="3">
    <source>
        <dbReference type="ARBA" id="ARBA00022989"/>
    </source>
</evidence>
<dbReference type="EMBL" id="JBHFEH010000084">
    <property type="protein sequence ID" value="KAL2048049.1"/>
    <property type="molecule type" value="Genomic_DNA"/>
</dbReference>
<reference evidence="7 8" key="1">
    <citation type="submission" date="2024-09" db="EMBL/GenBank/DDBJ databases">
        <title>Rethinking Asexuality: The Enigmatic Case of Functional Sexual Genes in Lepraria (Stereocaulaceae).</title>
        <authorList>
            <person name="Doellman M."/>
            <person name="Sun Y."/>
            <person name="Barcenas-Pena A."/>
            <person name="Lumbsch H.T."/>
            <person name="Grewe F."/>
        </authorList>
    </citation>
    <scope>NUCLEOTIDE SEQUENCE [LARGE SCALE GENOMIC DNA]</scope>
    <source>
        <strain evidence="7 8">Grewe 0041</strain>
    </source>
</reference>
<dbReference type="PANTHER" id="PTHR23502">
    <property type="entry name" value="MAJOR FACILITATOR SUPERFAMILY"/>
    <property type="match status" value="1"/>
</dbReference>
<dbReference type="Gene3D" id="1.20.1250.20">
    <property type="entry name" value="MFS general substrate transporter like domains"/>
    <property type="match status" value="1"/>
</dbReference>
<keyword evidence="8" id="KW-1185">Reference proteome</keyword>
<evidence type="ECO:0000256" key="4">
    <source>
        <dbReference type="ARBA" id="ARBA00023136"/>
    </source>
</evidence>
<evidence type="ECO:0000256" key="2">
    <source>
        <dbReference type="ARBA" id="ARBA00022692"/>
    </source>
</evidence>
<feature type="transmembrane region" description="Helical" evidence="5">
    <location>
        <begin position="223"/>
        <end position="247"/>
    </location>
</feature>
<organism evidence="7 8">
    <name type="scientific">Lepraria finkii</name>
    <dbReference type="NCBI Taxonomy" id="1340010"/>
    <lineage>
        <taxon>Eukaryota</taxon>
        <taxon>Fungi</taxon>
        <taxon>Dikarya</taxon>
        <taxon>Ascomycota</taxon>
        <taxon>Pezizomycotina</taxon>
        <taxon>Lecanoromycetes</taxon>
        <taxon>OSLEUM clade</taxon>
        <taxon>Lecanoromycetidae</taxon>
        <taxon>Lecanorales</taxon>
        <taxon>Lecanorineae</taxon>
        <taxon>Stereocaulaceae</taxon>
        <taxon>Lepraria</taxon>
    </lineage>
</organism>
<feature type="transmembrane region" description="Helical" evidence="5">
    <location>
        <begin position="311"/>
        <end position="330"/>
    </location>
</feature>
<comment type="caution">
    <text evidence="7">The sequence shown here is derived from an EMBL/GenBank/DDBJ whole genome shotgun (WGS) entry which is preliminary data.</text>
</comment>
<feature type="transmembrane region" description="Helical" evidence="5">
    <location>
        <begin position="374"/>
        <end position="393"/>
    </location>
</feature>
<protein>
    <recommendedName>
        <fullName evidence="6">Major facilitator superfamily (MFS) profile domain-containing protein</fullName>
    </recommendedName>
</protein>
<feature type="transmembrane region" description="Helical" evidence="5">
    <location>
        <begin position="267"/>
        <end position="290"/>
    </location>
</feature>
<name>A0ABR4ATT2_9LECA</name>
<dbReference type="InterPro" id="IPR036259">
    <property type="entry name" value="MFS_trans_sf"/>
</dbReference>
<dbReference type="SUPFAM" id="SSF103473">
    <property type="entry name" value="MFS general substrate transporter"/>
    <property type="match status" value="1"/>
</dbReference>